<evidence type="ECO:0000313" key="1">
    <source>
        <dbReference type="EMBL" id="RNA32282.1"/>
    </source>
</evidence>
<dbReference type="EMBL" id="REGN01001821">
    <property type="protein sequence ID" value="RNA32282.1"/>
    <property type="molecule type" value="Genomic_DNA"/>
</dbReference>
<dbReference type="Proteomes" id="UP000276133">
    <property type="component" value="Unassembled WGS sequence"/>
</dbReference>
<dbReference type="AlphaFoldDB" id="A0A3M7S941"/>
<organism evidence="1 2">
    <name type="scientific">Brachionus plicatilis</name>
    <name type="common">Marine rotifer</name>
    <name type="synonym">Brachionus muelleri</name>
    <dbReference type="NCBI Taxonomy" id="10195"/>
    <lineage>
        <taxon>Eukaryota</taxon>
        <taxon>Metazoa</taxon>
        <taxon>Spiralia</taxon>
        <taxon>Gnathifera</taxon>
        <taxon>Rotifera</taxon>
        <taxon>Eurotatoria</taxon>
        <taxon>Monogononta</taxon>
        <taxon>Pseudotrocha</taxon>
        <taxon>Ploima</taxon>
        <taxon>Brachionidae</taxon>
        <taxon>Brachionus</taxon>
    </lineage>
</organism>
<sequence length="84" mass="9045">MGVVDLISFSTISFKSSIFSAWFKNCSPNIELTNDSAIAMNRSGLIAFTNKSFLRWSAISAKSSSLLSLFLHAFINCSGTQASG</sequence>
<evidence type="ECO:0000313" key="2">
    <source>
        <dbReference type="Proteomes" id="UP000276133"/>
    </source>
</evidence>
<gene>
    <name evidence="1" type="ORF">BpHYR1_016973</name>
</gene>
<reference evidence="1 2" key="1">
    <citation type="journal article" date="2018" name="Sci. Rep.">
        <title>Genomic signatures of local adaptation to the degree of environmental predictability in rotifers.</title>
        <authorList>
            <person name="Franch-Gras L."/>
            <person name="Hahn C."/>
            <person name="Garcia-Roger E.M."/>
            <person name="Carmona M.J."/>
            <person name="Serra M."/>
            <person name="Gomez A."/>
        </authorList>
    </citation>
    <scope>NUCLEOTIDE SEQUENCE [LARGE SCALE GENOMIC DNA]</scope>
    <source>
        <strain evidence="1">HYR1</strain>
    </source>
</reference>
<protein>
    <submittedName>
        <fullName evidence="1">Uncharacterized protein</fullName>
    </submittedName>
</protein>
<comment type="caution">
    <text evidence="1">The sequence shown here is derived from an EMBL/GenBank/DDBJ whole genome shotgun (WGS) entry which is preliminary data.</text>
</comment>
<proteinExistence type="predicted"/>
<accession>A0A3M7S941</accession>
<name>A0A3M7S941_BRAPC</name>
<keyword evidence="2" id="KW-1185">Reference proteome</keyword>